<proteinExistence type="predicted"/>
<name>A0A8H3IUZ1_9LECA</name>
<feature type="transmembrane region" description="Helical" evidence="1">
    <location>
        <begin position="306"/>
        <end position="324"/>
    </location>
</feature>
<accession>A0A8H3IUZ1</accession>
<evidence type="ECO:0000313" key="3">
    <source>
        <dbReference type="Proteomes" id="UP000664521"/>
    </source>
</evidence>
<feature type="transmembrane region" description="Helical" evidence="1">
    <location>
        <begin position="179"/>
        <end position="199"/>
    </location>
</feature>
<evidence type="ECO:0000313" key="2">
    <source>
        <dbReference type="EMBL" id="CAF9927729.1"/>
    </source>
</evidence>
<comment type="caution">
    <text evidence="2">The sequence shown here is derived from an EMBL/GenBank/DDBJ whole genome shotgun (WGS) entry which is preliminary data.</text>
</comment>
<feature type="transmembrane region" description="Helical" evidence="1">
    <location>
        <begin position="65"/>
        <end position="87"/>
    </location>
</feature>
<feature type="transmembrane region" description="Helical" evidence="1">
    <location>
        <begin position="282"/>
        <end position="300"/>
    </location>
</feature>
<keyword evidence="1" id="KW-0812">Transmembrane</keyword>
<dbReference type="OrthoDB" id="1937642at2759"/>
<keyword evidence="1" id="KW-0472">Membrane</keyword>
<feature type="transmembrane region" description="Helical" evidence="1">
    <location>
        <begin position="205"/>
        <end position="224"/>
    </location>
</feature>
<protein>
    <submittedName>
        <fullName evidence="2">Uncharacterized protein</fullName>
    </submittedName>
</protein>
<organism evidence="2 3">
    <name type="scientific">Heterodermia speciosa</name>
    <dbReference type="NCBI Taxonomy" id="116794"/>
    <lineage>
        <taxon>Eukaryota</taxon>
        <taxon>Fungi</taxon>
        <taxon>Dikarya</taxon>
        <taxon>Ascomycota</taxon>
        <taxon>Pezizomycotina</taxon>
        <taxon>Lecanoromycetes</taxon>
        <taxon>OSLEUM clade</taxon>
        <taxon>Lecanoromycetidae</taxon>
        <taxon>Caliciales</taxon>
        <taxon>Physciaceae</taxon>
        <taxon>Heterodermia</taxon>
    </lineage>
</organism>
<dbReference type="AlphaFoldDB" id="A0A8H3IUZ1"/>
<sequence>MAPFPLCYLFSSCDTDIRRTLTPRLLPSESQIKTQWHSPSDILSLLLILGPEVVQRALAQLVGTYYVPIGFSFGWVAYSFNALLAIAGGKVDTRSPQSLLTYEDGQLMPEADCQALVVTAQSGHYRINKAWIIGRLLRDFEKRAAPFASSKASDEWEALRVSVFEWDERREQRKPIRDWVWCSGLAVVVLQIAISAVPLALWSEWATLALVTGGILLASAQAGLPQWKAEKWACPSGGKTISITRGNGHRHVMVLLGSPTALNLEILASGACSKEQSLSGKAAVAILAALWIVLLITVAGLKQGSWFLVAIGTIGMIQNIVVAASPRSSSAFGLHLKHINTIKARKVSKALMITEEVYPGVGASLFPIFNPGGFSVPDNEVEFWRSIRSGS</sequence>
<gene>
    <name evidence="2" type="ORF">HETSPECPRED_006660</name>
</gene>
<evidence type="ECO:0000256" key="1">
    <source>
        <dbReference type="SAM" id="Phobius"/>
    </source>
</evidence>
<dbReference type="Proteomes" id="UP000664521">
    <property type="component" value="Unassembled WGS sequence"/>
</dbReference>
<keyword evidence="1" id="KW-1133">Transmembrane helix</keyword>
<reference evidence="2" key="1">
    <citation type="submission" date="2021-03" db="EMBL/GenBank/DDBJ databases">
        <authorList>
            <person name="Tagirdzhanova G."/>
        </authorList>
    </citation>
    <scope>NUCLEOTIDE SEQUENCE</scope>
</reference>
<keyword evidence="3" id="KW-1185">Reference proteome</keyword>
<dbReference type="EMBL" id="CAJPDS010000045">
    <property type="protein sequence ID" value="CAF9927729.1"/>
    <property type="molecule type" value="Genomic_DNA"/>
</dbReference>